<dbReference type="AlphaFoldDB" id="A0A4P9W7E3"/>
<dbReference type="OrthoDB" id="419138at2759"/>
<proteinExistence type="predicted"/>
<evidence type="ECO:0000313" key="1">
    <source>
        <dbReference type="EMBL" id="RKO86690.1"/>
    </source>
</evidence>
<gene>
    <name evidence="1" type="ORF">BDK51DRAFT_40604</name>
</gene>
<accession>A0A4P9W7E3</accession>
<protein>
    <submittedName>
        <fullName evidence="1">Uncharacterized protein</fullName>
    </submittedName>
</protein>
<evidence type="ECO:0000313" key="2">
    <source>
        <dbReference type="Proteomes" id="UP000269721"/>
    </source>
</evidence>
<dbReference type="EMBL" id="KZ997989">
    <property type="protein sequence ID" value="RKO86690.1"/>
    <property type="molecule type" value="Genomic_DNA"/>
</dbReference>
<reference evidence="2" key="1">
    <citation type="journal article" date="2018" name="Nat. Microbiol.">
        <title>Leveraging single-cell genomics to expand the fungal tree of life.</title>
        <authorList>
            <person name="Ahrendt S.R."/>
            <person name="Quandt C.A."/>
            <person name="Ciobanu D."/>
            <person name="Clum A."/>
            <person name="Salamov A."/>
            <person name="Andreopoulos B."/>
            <person name="Cheng J.F."/>
            <person name="Woyke T."/>
            <person name="Pelin A."/>
            <person name="Henrissat B."/>
            <person name="Reynolds N.K."/>
            <person name="Benny G.L."/>
            <person name="Smith M.E."/>
            <person name="James T.Y."/>
            <person name="Grigoriev I.V."/>
        </authorList>
    </citation>
    <scope>NUCLEOTIDE SEQUENCE [LARGE SCALE GENOMIC DNA]</scope>
</reference>
<organism evidence="1 2">
    <name type="scientific">Blyttiomyces helicus</name>
    <dbReference type="NCBI Taxonomy" id="388810"/>
    <lineage>
        <taxon>Eukaryota</taxon>
        <taxon>Fungi</taxon>
        <taxon>Fungi incertae sedis</taxon>
        <taxon>Chytridiomycota</taxon>
        <taxon>Chytridiomycota incertae sedis</taxon>
        <taxon>Chytridiomycetes</taxon>
        <taxon>Chytridiomycetes incertae sedis</taxon>
        <taxon>Blyttiomyces</taxon>
    </lineage>
</organism>
<keyword evidence="2" id="KW-1185">Reference proteome</keyword>
<name>A0A4P9W7E3_9FUNG</name>
<dbReference type="Proteomes" id="UP000269721">
    <property type="component" value="Unassembled WGS sequence"/>
</dbReference>
<sequence>MQRSRPERNLKEFSYSIRHKSYLERFLGAAPDVTQGTILVHAHVVSSSAHRRNILFNGASPRVGTRTPDTPDAGVHRRGLFRGRRRDRDGVHVCGGRGGAAREKAFWGAEYGEEEYVRSEIFHMIGFVHKTCARTGTGSCREEAFARARMFAVRLETAPFERKRARSQMLNLLERVGVKDAAAHAEAARDLVRDGHFDRKAESIAFAKGGGGVRAWRVEEGNKA</sequence>